<dbReference type="InterPro" id="IPR035587">
    <property type="entry name" value="DUS-like_FMN-bd"/>
</dbReference>
<accession>A0A2S4KZM7</accession>
<dbReference type="Pfam" id="PF01207">
    <property type="entry name" value="Dus"/>
    <property type="match status" value="1"/>
</dbReference>
<evidence type="ECO:0000313" key="3">
    <source>
        <dbReference type="EMBL" id="POR35633.1"/>
    </source>
</evidence>
<dbReference type="EMBL" id="PKSG01000428">
    <property type="protein sequence ID" value="POR35633.1"/>
    <property type="molecule type" value="Genomic_DNA"/>
</dbReference>
<evidence type="ECO:0000313" key="4">
    <source>
        <dbReference type="Proteomes" id="UP000237481"/>
    </source>
</evidence>
<keyword evidence="4" id="KW-1185">Reference proteome</keyword>
<comment type="caution">
    <text evidence="3">The sequence shown here is derived from an EMBL/GenBank/DDBJ whole genome shotgun (WGS) entry which is preliminary data.</text>
</comment>
<reference evidence="3 4" key="1">
    <citation type="submission" date="2018-01" db="EMBL/GenBank/DDBJ databases">
        <title>Harnessing the power of phylogenomics to disentangle the directionality and signatures of interkingdom host jumping in the parasitic fungal genus Tolypocladium.</title>
        <authorList>
            <person name="Quandt C.A."/>
            <person name="Patterson W."/>
            <person name="Spatafora J.W."/>
        </authorList>
    </citation>
    <scope>NUCLEOTIDE SEQUENCE [LARGE SCALE GENOMIC DNA]</scope>
    <source>
        <strain evidence="3 4">NRBC 100945</strain>
    </source>
</reference>
<dbReference type="Proteomes" id="UP000237481">
    <property type="component" value="Unassembled WGS sequence"/>
</dbReference>
<dbReference type="OrthoDB" id="9977870at2759"/>
<dbReference type="Gene3D" id="3.20.20.70">
    <property type="entry name" value="Aldolase class I"/>
    <property type="match status" value="1"/>
</dbReference>
<dbReference type="InterPro" id="IPR013785">
    <property type="entry name" value="Aldolase_TIM"/>
</dbReference>
<dbReference type="STRING" id="94208.A0A2S4KZM7"/>
<name>A0A2S4KZM7_9HYPO</name>
<evidence type="ECO:0000259" key="2">
    <source>
        <dbReference type="Pfam" id="PF01207"/>
    </source>
</evidence>
<proteinExistence type="predicted"/>
<feature type="domain" description="DUS-like FMN-binding" evidence="2">
    <location>
        <begin position="39"/>
        <end position="116"/>
    </location>
</feature>
<gene>
    <name evidence="3" type="ORF">TPAR_04169</name>
</gene>
<dbReference type="PANTHER" id="PTHR11082">
    <property type="entry name" value="TRNA-DIHYDROURIDINE SYNTHASE"/>
    <property type="match status" value="1"/>
</dbReference>
<dbReference type="PANTHER" id="PTHR11082:SF31">
    <property type="entry name" value="TRNA-DIHYDROURIDINE(20A_20B) SYNTHASE [NAD(P)+]-LIKE"/>
    <property type="match status" value="1"/>
</dbReference>
<feature type="compositionally biased region" description="Low complexity" evidence="1">
    <location>
        <begin position="138"/>
        <end position="151"/>
    </location>
</feature>
<feature type="region of interest" description="Disordered" evidence="1">
    <location>
        <begin position="127"/>
        <end position="151"/>
    </location>
</feature>
<dbReference type="SUPFAM" id="SSF51395">
    <property type="entry name" value="FMN-linked oxidoreductases"/>
    <property type="match status" value="1"/>
</dbReference>
<protein>
    <submittedName>
        <fullName evidence="3">tRNA-dihydrouridine(20a/20b) synthase [NAD(P)+]-like protein</fullName>
    </submittedName>
</protein>
<dbReference type="AlphaFoldDB" id="A0A2S4KZM7"/>
<sequence>MGRRELVRDMVVEARARLAAEGWAVGRERDVASPRGRSVSVKIRVHDDLRRTMDFLDTVVGHPQDRLVDWITIHPRTRRTPSTTPIRTDALEILASKYAGTLPILLSGDVFDLSSLPFRPSTPVLSTLTVKDDPPNATNNTYESSSTPTPSNTNLAGFMSARGLLANPALFAGAPSCPWHALETFMCNAARCPLPLKLAVHHVSEMCGPGMGADKTALLPKRDRVKLAELGNMMELVDFLDEKLEEHTGRKGGLRRDL</sequence>
<organism evidence="3 4">
    <name type="scientific">Tolypocladium paradoxum</name>
    <dbReference type="NCBI Taxonomy" id="94208"/>
    <lineage>
        <taxon>Eukaryota</taxon>
        <taxon>Fungi</taxon>
        <taxon>Dikarya</taxon>
        <taxon>Ascomycota</taxon>
        <taxon>Pezizomycotina</taxon>
        <taxon>Sordariomycetes</taxon>
        <taxon>Hypocreomycetidae</taxon>
        <taxon>Hypocreales</taxon>
        <taxon>Ophiocordycipitaceae</taxon>
        <taxon>Tolypocladium</taxon>
    </lineage>
</organism>
<dbReference type="GO" id="GO:0017150">
    <property type="term" value="F:tRNA dihydrouridine synthase activity"/>
    <property type="evidence" value="ECO:0007669"/>
    <property type="project" value="TreeGrafter"/>
</dbReference>
<evidence type="ECO:0000256" key="1">
    <source>
        <dbReference type="SAM" id="MobiDB-lite"/>
    </source>
</evidence>